<dbReference type="RefSeq" id="WP_249297941.1">
    <property type="nucleotide sequence ID" value="NZ_JACRSX010000010.1"/>
</dbReference>
<gene>
    <name evidence="5" type="ORF">H8704_08280</name>
</gene>
<evidence type="ECO:0000256" key="1">
    <source>
        <dbReference type="ARBA" id="ARBA00010688"/>
    </source>
</evidence>
<keyword evidence="3 5" id="KW-0418">Kinase</keyword>
<keyword evidence="6" id="KW-1185">Reference proteome</keyword>
<dbReference type="Pfam" id="PF00294">
    <property type="entry name" value="PfkB"/>
    <property type="match status" value="1"/>
</dbReference>
<organism evidence="5 6">
    <name type="scientific">Jutongia huaianensis</name>
    <dbReference type="NCBI Taxonomy" id="2763668"/>
    <lineage>
        <taxon>Bacteria</taxon>
        <taxon>Bacillati</taxon>
        <taxon>Bacillota</taxon>
        <taxon>Clostridia</taxon>
        <taxon>Lachnospirales</taxon>
        <taxon>Lachnospiraceae</taxon>
        <taxon>Jutongia</taxon>
    </lineage>
</organism>
<dbReference type="EMBL" id="JACRSX010000010">
    <property type="protein sequence ID" value="MBC8562622.1"/>
    <property type="molecule type" value="Genomic_DNA"/>
</dbReference>
<keyword evidence="2" id="KW-0808">Transferase</keyword>
<dbReference type="GO" id="GO:0016301">
    <property type="term" value="F:kinase activity"/>
    <property type="evidence" value="ECO:0007669"/>
    <property type="project" value="UniProtKB-KW"/>
</dbReference>
<dbReference type="CDD" id="cd01167">
    <property type="entry name" value="bac_FRK"/>
    <property type="match status" value="1"/>
</dbReference>
<evidence type="ECO:0000259" key="4">
    <source>
        <dbReference type="Pfam" id="PF00294"/>
    </source>
</evidence>
<dbReference type="InterPro" id="IPR050306">
    <property type="entry name" value="PfkB_Carbo_kinase"/>
</dbReference>
<dbReference type="InterPro" id="IPR011611">
    <property type="entry name" value="PfkB_dom"/>
</dbReference>
<dbReference type="Gene3D" id="3.40.1190.20">
    <property type="match status" value="1"/>
</dbReference>
<dbReference type="PANTHER" id="PTHR43085:SF54">
    <property type="entry name" value="PUTATIVE-RELATED"/>
    <property type="match status" value="1"/>
</dbReference>
<evidence type="ECO:0000313" key="6">
    <source>
        <dbReference type="Proteomes" id="UP000606193"/>
    </source>
</evidence>
<accession>A0ABR7N1Y0</accession>
<protein>
    <submittedName>
        <fullName evidence="5">Carbohydrate kinase</fullName>
    </submittedName>
</protein>
<sequence>MKHLVAIGEALIDFAPQQAGSPIKYTECFLPKVGGAPANVCGAYARLGGRAVMLTQLGKDPFGDKIVEELADSGINVDHISRTDEANTSLAFVALMENGDREFSFYRKPGADMLYQPEQVPENVFRDAYALHFCSVSLGDFPMKEAHKKAIEYASKAGAVISFDPNLRPQLWEDEEKLCTAVKEFLPYSDILKLSDEELFFITGKEQIQDALEDLFDLGISVVLYTKGSHGAEVYTRKASASVPGRDKKAVDTTGAGDGFIGSFLNQLAFDGKSLEDMKQMTSEQWEHYLTFSNVFCGESIQKKGAISSYITREQMQTLLV</sequence>
<dbReference type="SUPFAM" id="SSF53613">
    <property type="entry name" value="Ribokinase-like"/>
    <property type="match status" value="1"/>
</dbReference>
<comment type="caution">
    <text evidence="5">The sequence shown here is derived from an EMBL/GenBank/DDBJ whole genome shotgun (WGS) entry which is preliminary data.</text>
</comment>
<comment type="similarity">
    <text evidence="1">Belongs to the carbohydrate kinase PfkB family.</text>
</comment>
<name>A0ABR7N1Y0_9FIRM</name>
<feature type="domain" description="Carbohydrate kinase PfkB" evidence="4">
    <location>
        <begin position="1"/>
        <end position="309"/>
    </location>
</feature>
<evidence type="ECO:0000313" key="5">
    <source>
        <dbReference type="EMBL" id="MBC8562622.1"/>
    </source>
</evidence>
<dbReference type="InterPro" id="IPR029056">
    <property type="entry name" value="Ribokinase-like"/>
</dbReference>
<proteinExistence type="inferred from homology"/>
<reference evidence="5 6" key="1">
    <citation type="submission" date="2020-08" db="EMBL/GenBank/DDBJ databases">
        <title>Genome public.</title>
        <authorList>
            <person name="Liu C."/>
            <person name="Sun Q."/>
        </authorList>
    </citation>
    <scope>NUCLEOTIDE SEQUENCE [LARGE SCALE GENOMIC DNA]</scope>
    <source>
        <strain evidence="5 6">NSJ-37</strain>
    </source>
</reference>
<evidence type="ECO:0000256" key="3">
    <source>
        <dbReference type="ARBA" id="ARBA00022777"/>
    </source>
</evidence>
<dbReference type="Proteomes" id="UP000606193">
    <property type="component" value="Unassembled WGS sequence"/>
</dbReference>
<dbReference type="PANTHER" id="PTHR43085">
    <property type="entry name" value="HEXOKINASE FAMILY MEMBER"/>
    <property type="match status" value="1"/>
</dbReference>
<evidence type="ECO:0000256" key="2">
    <source>
        <dbReference type="ARBA" id="ARBA00022679"/>
    </source>
</evidence>